<evidence type="ECO:0000313" key="9">
    <source>
        <dbReference type="Proteomes" id="UP000178510"/>
    </source>
</evidence>
<organism evidence="8 9">
    <name type="scientific">Candidatus Sungbacteria bacterium RIFCSPHIGHO2_02_FULL_52_23</name>
    <dbReference type="NCBI Taxonomy" id="1802274"/>
    <lineage>
        <taxon>Bacteria</taxon>
        <taxon>Candidatus Sungiibacteriota</taxon>
    </lineage>
</organism>
<gene>
    <name evidence="8" type="ORF">A3J58_03050</name>
</gene>
<comment type="similarity">
    <text evidence="2 6">Belongs to the peptidase S26 family.</text>
</comment>
<dbReference type="GO" id="GO:0004252">
    <property type="term" value="F:serine-type endopeptidase activity"/>
    <property type="evidence" value="ECO:0007669"/>
    <property type="project" value="InterPro"/>
</dbReference>
<evidence type="ECO:0000256" key="1">
    <source>
        <dbReference type="ARBA" id="ARBA00000677"/>
    </source>
</evidence>
<comment type="subcellular location">
    <subcellularLocation>
        <location evidence="6">Membrane</location>
        <topology evidence="6">Single-pass type II membrane protein</topology>
    </subcellularLocation>
</comment>
<dbReference type="GO" id="GO:0016020">
    <property type="term" value="C:membrane"/>
    <property type="evidence" value="ECO:0007669"/>
    <property type="project" value="UniProtKB-SubCell"/>
</dbReference>
<dbReference type="EMBL" id="MHQM01000001">
    <property type="protein sequence ID" value="OHA04332.1"/>
    <property type="molecule type" value="Genomic_DNA"/>
</dbReference>
<dbReference type="STRING" id="1802274.A3J58_03050"/>
<dbReference type="GO" id="GO:0009003">
    <property type="term" value="F:signal peptidase activity"/>
    <property type="evidence" value="ECO:0007669"/>
    <property type="project" value="UniProtKB-EC"/>
</dbReference>
<keyword evidence="6" id="KW-0645">Protease</keyword>
<dbReference type="NCBIfam" id="TIGR02227">
    <property type="entry name" value="sigpep_I_bact"/>
    <property type="match status" value="1"/>
</dbReference>
<dbReference type="SUPFAM" id="SSF51306">
    <property type="entry name" value="LexA/Signal peptidase"/>
    <property type="match status" value="1"/>
</dbReference>
<dbReference type="Gene3D" id="2.10.109.10">
    <property type="entry name" value="Umud Fragment, subunit A"/>
    <property type="match status" value="1"/>
</dbReference>
<keyword evidence="6" id="KW-1133">Transmembrane helix</keyword>
<dbReference type="InterPro" id="IPR019758">
    <property type="entry name" value="Pept_S26A_signal_pept_1_CS"/>
</dbReference>
<dbReference type="InterPro" id="IPR000223">
    <property type="entry name" value="Pept_S26A_signal_pept_1"/>
</dbReference>
<feature type="active site" evidence="5">
    <location>
        <position position="57"/>
    </location>
</feature>
<feature type="transmembrane region" description="Helical" evidence="6">
    <location>
        <begin position="29"/>
        <end position="48"/>
    </location>
</feature>
<comment type="catalytic activity">
    <reaction evidence="1 6">
        <text>Cleavage of hydrophobic, N-terminal signal or leader sequences from secreted and periplasmic proteins.</text>
        <dbReference type="EC" id="3.4.21.89"/>
    </reaction>
</comment>
<keyword evidence="6" id="KW-0812">Transmembrane</keyword>
<dbReference type="Pfam" id="PF10502">
    <property type="entry name" value="Peptidase_S26"/>
    <property type="match status" value="1"/>
</dbReference>
<sequence length="202" mass="23017">MDESKSDLKTDDTPVAGERGRFFDEAWEIVRVLLISLAIVVPIRYFIVQPFVVRGASMEPNFTDSEYLVVDEISYQFREPMRGEVVIFRYPQDMRQFFIKRIVGLPGEKISIAKGHVSIVNETYPEGFTLAEAYLDASILTRPDIEMTLGEDEYFVLGDNRGGSSDSRFWGPLARTFIVGKAVFSAWPLDRFGLLEDYSVAY</sequence>
<evidence type="ECO:0000259" key="7">
    <source>
        <dbReference type="Pfam" id="PF10502"/>
    </source>
</evidence>
<dbReference type="GO" id="GO:0006465">
    <property type="term" value="P:signal peptide processing"/>
    <property type="evidence" value="ECO:0007669"/>
    <property type="project" value="InterPro"/>
</dbReference>
<dbReference type="CDD" id="cd06530">
    <property type="entry name" value="S26_SPase_I"/>
    <property type="match status" value="1"/>
</dbReference>
<keyword evidence="4 6" id="KW-0378">Hydrolase</keyword>
<dbReference type="InterPro" id="IPR019757">
    <property type="entry name" value="Pept_S26A_signal_pept_1_Lys-AS"/>
</dbReference>
<name>A0A1G2L0N2_9BACT</name>
<dbReference type="PANTHER" id="PTHR43390">
    <property type="entry name" value="SIGNAL PEPTIDASE I"/>
    <property type="match status" value="1"/>
</dbReference>
<dbReference type="PRINTS" id="PR00727">
    <property type="entry name" value="LEADERPTASE"/>
</dbReference>
<dbReference type="EC" id="3.4.21.89" evidence="3 6"/>
<dbReference type="Proteomes" id="UP000178510">
    <property type="component" value="Unassembled WGS sequence"/>
</dbReference>
<dbReference type="AlphaFoldDB" id="A0A1G2L0N2"/>
<evidence type="ECO:0000256" key="6">
    <source>
        <dbReference type="RuleBase" id="RU362042"/>
    </source>
</evidence>
<reference evidence="8 9" key="1">
    <citation type="journal article" date="2016" name="Nat. Commun.">
        <title>Thousands of microbial genomes shed light on interconnected biogeochemical processes in an aquifer system.</title>
        <authorList>
            <person name="Anantharaman K."/>
            <person name="Brown C.T."/>
            <person name="Hug L.A."/>
            <person name="Sharon I."/>
            <person name="Castelle C.J."/>
            <person name="Probst A.J."/>
            <person name="Thomas B.C."/>
            <person name="Singh A."/>
            <person name="Wilkins M.J."/>
            <person name="Karaoz U."/>
            <person name="Brodie E.L."/>
            <person name="Williams K.H."/>
            <person name="Hubbard S.S."/>
            <person name="Banfield J.F."/>
        </authorList>
    </citation>
    <scope>NUCLEOTIDE SEQUENCE [LARGE SCALE GENOMIC DNA]</scope>
</reference>
<evidence type="ECO:0000313" key="8">
    <source>
        <dbReference type="EMBL" id="OHA04332.1"/>
    </source>
</evidence>
<evidence type="ECO:0000256" key="4">
    <source>
        <dbReference type="ARBA" id="ARBA00022801"/>
    </source>
</evidence>
<accession>A0A1G2L0N2</accession>
<dbReference type="PANTHER" id="PTHR43390:SF1">
    <property type="entry name" value="CHLOROPLAST PROCESSING PEPTIDASE"/>
    <property type="match status" value="1"/>
</dbReference>
<proteinExistence type="inferred from homology"/>
<evidence type="ECO:0000256" key="3">
    <source>
        <dbReference type="ARBA" id="ARBA00013208"/>
    </source>
</evidence>
<dbReference type="InterPro" id="IPR019533">
    <property type="entry name" value="Peptidase_S26"/>
</dbReference>
<evidence type="ECO:0000256" key="5">
    <source>
        <dbReference type="PIRSR" id="PIRSR600223-1"/>
    </source>
</evidence>
<feature type="active site" evidence="5">
    <location>
        <position position="100"/>
    </location>
</feature>
<dbReference type="InterPro" id="IPR036286">
    <property type="entry name" value="LexA/Signal_pep-like_sf"/>
</dbReference>
<dbReference type="PROSITE" id="PS00760">
    <property type="entry name" value="SPASE_I_2"/>
    <property type="match status" value="1"/>
</dbReference>
<evidence type="ECO:0000256" key="2">
    <source>
        <dbReference type="ARBA" id="ARBA00009370"/>
    </source>
</evidence>
<comment type="caution">
    <text evidence="8">The sequence shown here is derived from an EMBL/GenBank/DDBJ whole genome shotgun (WGS) entry which is preliminary data.</text>
</comment>
<dbReference type="PROSITE" id="PS00761">
    <property type="entry name" value="SPASE_I_3"/>
    <property type="match status" value="1"/>
</dbReference>
<protein>
    <recommendedName>
        <fullName evidence="3 6">Signal peptidase I</fullName>
        <ecNumber evidence="3 6">3.4.21.89</ecNumber>
    </recommendedName>
</protein>
<feature type="domain" description="Peptidase S26" evidence="7">
    <location>
        <begin position="27"/>
        <end position="187"/>
    </location>
</feature>
<keyword evidence="6" id="KW-0472">Membrane</keyword>